<dbReference type="InterPro" id="IPR008884">
    <property type="entry name" value="TylF_MeTrfase"/>
</dbReference>
<dbReference type="PATRIC" id="fig|106592.7.peg.3764"/>
<dbReference type="GO" id="GO:0008168">
    <property type="term" value="F:methyltransferase activity"/>
    <property type="evidence" value="ECO:0007669"/>
    <property type="project" value="UniProtKB-KW"/>
</dbReference>
<dbReference type="Proteomes" id="UP000037425">
    <property type="component" value="Unassembled WGS sequence"/>
</dbReference>
<proteinExistence type="predicted"/>
<dbReference type="EMBL" id="LGAP01000022">
    <property type="protein sequence ID" value="KOF15155.1"/>
    <property type="molecule type" value="Genomic_DNA"/>
</dbReference>
<protein>
    <submittedName>
        <fullName evidence="1">Methyltransferase</fullName>
    </submittedName>
</protein>
<comment type="caution">
    <text evidence="1">The sequence shown here is derived from an EMBL/GenBank/DDBJ whole genome shotgun (WGS) entry which is preliminary data.</text>
</comment>
<dbReference type="AlphaFoldDB" id="A0A0L8BKN2"/>
<dbReference type="Gene3D" id="3.40.50.150">
    <property type="entry name" value="Vaccinia Virus protein VP39"/>
    <property type="match status" value="1"/>
</dbReference>
<reference evidence="2" key="1">
    <citation type="submission" date="2015-07" db="EMBL/GenBank/DDBJ databases">
        <title>Whole genome sequence of an Ensifer adhaerens strain isolated from a cave pool in the Wind Cave National Park.</title>
        <authorList>
            <person name="Eng W.W.H."/>
            <person name="Gan H.M."/>
            <person name="Barton H.A."/>
            <person name="Savka M.A."/>
        </authorList>
    </citation>
    <scope>NUCLEOTIDE SEQUENCE [LARGE SCALE GENOMIC DNA]</scope>
    <source>
        <strain evidence="2">SD006</strain>
    </source>
</reference>
<organism evidence="1 2">
    <name type="scientific">Ensifer adhaerens</name>
    <name type="common">Sinorhizobium morelense</name>
    <dbReference type="NCBI Taxonomy" id="106592"/>
    <lineage>
        <taxon>Bacteria</taxon>
        <taxon>Pseudomonadati</taxon>
        <taxon>Pseudomonadota</taxon>
        <taxon>Alphaproteobacteria</taxon>
        <taxon>Hyphomicrobiales</taxon>
        <taxon>Rhizobiaceae</taxon>
        <taxon>Sinorhizobium/Ensifer group</taxon>
        <taxon>Ensifer</taxon>
    </lineage>
</organism>
<dbReference type="PANTHER" id="PTHR40036">
    <property type="entry name" value="MACROCIN O-METHYLTRANSFERASE"/>
    <property type="match status" value="1"/>
</dbReference>
<dbReference type="OrthoDB" id="9811332at2"/>
<accession>A0A0L8BKN2</accession>
<dbReference type="PANTHER" id="PTHR40036:SF1">
    <property type="entry name" value="MACROCIN O-METHYLTRANSFERASE"/>
    <property type="match status" value="1"/>
</dbReference>
<keyword evidence="1" id="KW-0489">Methyltransferase</keyword>
<keyword evidence="1" id="KW-0808">Transferase</keyword>
<name>A0A0L8BKN2_ENSAD</name>
<evidence type="ECO:0000313" key="1">
    <source>
        <dbReference type="EMBL" id="KOF15155.1"/>
    </source>
</evidence>
<sequence>MVGIRELKKRTRYFLHGDKTLPGYAADGFRTMNKNTSFMDEPRFAAAWAFAEEGNREAWRKRGRVPDVRWRAHTCCWAASRALRLEGDFVEFGVNAGLLSMTVCRYLGFEALDRKFWLFDTFGGIPHGHMTDVERRLATERNTGIYENVFEIAKHNFASFPNAHLVRGMLPDTLEGVPLAKIAYLSIDLNVAQYERDCIERVWDNLVPGATIILDDYAFRGSEEQNAMWNDFARKNGQTILTLPTGQGVIIVQ</sequence>
<dbReference type="Pfam" id="PF05711">
    <property type="entry name" value="TylF"/>
    <property type="match status" value="1"/>
</dbReference>
<gene>
    <name evidence="1" type="ORF">AC244_25080</name>
</gene>
<dbReference type="InterPro" id="IPR029063">
    <property type="entry name" value="SAM-dependent_MTases_sf"/>
</dbReference>
<evidence type="ECO:0000313" key="2">
    <source>
        <dbReference type="Proteomes" id="UP000037425"/>
    </source>
</evidence>
<dbReference type="GO" id="GO:0032259">
    <property type="term" value="P:methylation"/>
    <property type="evidence" value="ECO:0007669"/>
    <property type="project" value="UniProtKB-KW"/>
</dbReference>